<evidence type="ECO:0000256" key="9">
    <source>
        <dbReference type="SAM" id="Phobius"/>
    </source>
</evidence>
<dbReference type="PROSITE" id="PS50262">
    <property type="entry name" value="G_PROTEIN_RECEP_F1_2"/>
    <property type="match status" value="1"/>
</dbReference>
<feature type="transmembrane region" description="Helical" evidence="9">
    <location>
        <begin position="130"/>
        <end position="149"/>
    </location>
</feature>
<dbReference type="EMBL" id="CAXITT010000449">
    <property type="protein sequence ID" value="CAL1541725.1"/>
    <property type="molecule type" value="Genomic_DNA"/>
</dbReference>
<evidence type="ECO:0000256" key="5">
    <source>
        <dbReference type="ARBA" id="ARBA00023040"/>
    </source>
</evidence>
<keyword evidence="12" id="KW-1185">Reference proteome</keyword>
<organism evidence="11 12">
    <name type="scientific">Lymnaea stagnalis</name>
    <name type="common">Great pond snail</name>
    <name type="synonym">Helix stagnalis</name>
    <dbReference type="NCBI Taxonomy" id="6523"/>
    <lineage>
        <taxon>Eukaryota</taxon>
        <taxon>Metazoa</taxon>
        <taxon>Spiralia</taxon>
        <taxon>Lophotrochozoa</taxon>
        <taxon>Mollusca</taxon>
        <taxon>Gastropoda</taxon>
        <taxon>Heterobranchia</taxon>
        <taxon>Euthyneura</taxon>
        <taxon>Panpulmonata</taxon>
        <taxon>Hygrophila</taxon>
        <taxon>Lymnaeoidea</taxon>
        <taxon>Lymnaeidae</taxon>
        <taxon>Lymnaea</taxon>
    </lineage>
</organism>
<dbReference type="GO" id="GO:0007187">
    <property type="term" value="P:G protein-coupled receptor signaling pathway, coupled to cyclic nucleotide second messenger"/>
    <property type="evidence" value="ECO:0007669"/>
    <property type="project" value="TreeGrafter"/>
</dbReference>
<keyword evidence="8" id="KW-0807">Transducer</keyword>
<sequence>DPHVIVFLAVLSVIISAFTVLANFTVILAIFRSRDKESATNKNNRMTKLLMTSMAASDLIVGIFLMPIRTIQIVYNGKWILGQQLCGLMLTFTNILCGISAFHILCMALDKYLAVCKPFVYRKLTVRTGYIMIVLSWLIPVGAFGIPTIKKWHQTGMEERIALFARLNICGSLYNKTLILTMCAFIFYLPVCITYLLYCFIFQEISMFFKRAPNYNRNVNRNSNILSSPNRGNDRSVPRRSRRFARNMKAIRTIGTLVVCFTVLCMPMWIFVAVFVYDDYNLPSRVIAIVIWIAQFNSTINPLLY</sequence>
<dbReference type="SUPFAM" id="SSF81321">
    <property type="entry name" value="Family A G protein-coupled receptor-like"/>
    <property type="match status" value="1"/>
</dbReference>
<evidence type="ECO:0000256" key="2">
    <source>
        <dbReference type="ARBA" id="ARBA00022475"/>
    </source>
</evidence>
<dbReference type="InterPro" id="IPR017452">
    <property type="entry name" value="GPCR_Rhodpsn_7TM"/>
</dbReference>
<feature type="domain" description="G-protein coupled receptors family 1 profile" evidence="10">
    <location>
        <begin position="22"/>
        <end position="305"/>
    </location>
</feature>
<dbReference type="GO" id="GO:0004993">
    <property type="term" value="F:G protein-coupled serotonin receptor activity"/>
    <property type="evidence" value="ECO:0007669"/>
    <property type="project" value="TreeGrafter"/>
</dbReference>
<dbReference type="GO" id="GO:0030425">
    <property type="term" value="C:dendrite"/>
    <property type="evidence" value="ECO:0007669"/>
    <property type="project" value="TreeGrafter"/>
</dbReference>
<feature type="transmembrane region" description="Helical" evidence="9">
    <location>
        <begin position="49"/>
        <end position="68"/>
    </location>
</feature>
<dbReference type="AlphaFoldDB" id="A0AAV2IAZ1"/>
<evidence type="ECO:0000313" key="12">
    <source>
        <dbReference type="Proteomes" id="UP001497497"/>
    </source>
</evidence>
<keyword evidence="6 9" id="KW-0472">Membrane</keyword>
<feature type="transmembrane region" description="Helical" evidence="9">
    <location>
        <begin position="178"/>
        <end position="201"/>
    </location>
</feature>
<feature type="non-terminal residue" evidence="11">
    <location>
        <position position="1"/>
    </location>
</feature>
<feature type="non-terminal residue" evidence="11">
    <location>
        <position position="305"/>
    </location>
</feature>
<keyword evidence="3 9" id="KW-0812">Transmembrane</keyword>
<name>A0AAV2IAZ1_LYMST</name>
<dbReference type="Gene3D" id="1.20.1070.10">
    <property type="entry name" value="Rhodopsin 7-helix transmembrane proteins"/>
    <property type="match status" value="1"/>
</dbReference>
<proteinExistence type="predicted"/>
<gene>
    <name evidence="11" type="ORF">GSLYS_00015331001</name>
</gene>
<evidence type="ECO:0000256" key="6">
    <source>
        <dbReference type="ARBA" id="ARBA00023136"/>
    </source>
</evidence>
<keyword evidence="2" id="KW-1003">Cell membrane</keyword>
<dbReference type="GO" id="GO:0045202">
    <property type="term" value="C:synapse"/>
    <property type="evidence" value="ECO:0007669"/>
    <property type="project" value="GOC"/>
</dbReference>
<keyword evidence="7" id="KW-0675">Receptor</keyword>
<dbReference type="GO" id="GO:0030594">
    <property type="term" value="F:neurotransmitter receptor activity"/>
    <property type="evidence" value="ECO:0007669"/>
    <property type="project" value="TreeGrafter"/>
</dbReference>
<feature type="transmembrane region" description="Helical" evidence="9">
    <location>
        <begin position="282"/>
        <end position="304"/>
    </location>
</feature>
<keyword evidence="4 9" id="KW-1133">Transmembrane helix</keyword>
<dbReference type="GO" id="GO:0005886">
    <property type="term" value="C:plasma membrane"/>
    <property type="evidence" value="ECO:0007669"/>
    <property type="project" value="UniProtKB-SubCell"/>
</dbReference>
<protein>
    <recommendedName>
        <fullName evidence="10">G-protein coupled receptors family 1 profile domain-containing protein</fullName>
    </recommendedName>
</protein>
<feature type="transmembrane region" description="Helical" evidence="9">
    <location>
        <begin position="6"/>
        <end position="29"/>
    </location>
</feature>
<evidence type="ECO:0000259" key="10">
    <source>
        <dbReference type="PROSITE" id="PS50262"/>
    </source>
</evidence>
<keyword evidence="5" id="KW-0297">G-protein coupled receptor</keyword>
<evidence type="ECO:0000256" key="1">
    <source>
        <dbReference type="ARBA" id="ARBA00004651"/>
    </source>
</evidence>
<feature type="transmembrane region" description="Helical" evidence="9">
    <location>
        <begin position="250"/>
        <end position="276"/>
    </location>
</feature>
<evidence type="ECO:0000256" key="7">
    <source>
        <dbReference type="ARBA" id="ARBA00023170"/>
    </source>
</evidence>
<dbReference type="Pfam" id="PF00001">
    <property type="entry name" value="7tm_1"/>
    <property type="match status" value="1"/>
</dbReference>
<accession>A0AAV2IAZ1</accession>
<evidence type="ECO:0000256" key="4">
    <source>
        <dbReference type="ARBA" id="ARBA00022989"/>
    </source>
</evidence>
<evidence type="ECO:0000256" key="8">
    <source>
        <dbReference type="ARBA" id="ARBA00023224"/>
    </source>
</evidence>
<dbReference type="PRINTS" id="PR00237">
    <property type="entry name" value="GPCRRHODOPSN"/>
</dbReference>
<dbReference type="PANTHER" id="PTHR24247">
    <property type="entry name" value="5-HYDROXYTRYPTAMINE RECEPTOR"/>
    <property type="match status" value="1"/>
</dbReference>
<dbReference type="GO" id="GO:0007268">
    <property type="term" value="P:chemical synaptic transmission"/>
    <property type="evidence" value="ECO:0007669"/>
    <property type="project" value="TreeGrafter"/>
</dbReference>
<dbReference type="InterPro" id="IPR000276">
    <property type="entry name" value="GPCR_Rhodpsn"/>
</dbReference>
<evidence type="ECO:0000313" key="11">
    <source>
        <dbReference type="EMBL" id="CAL1541725.1"/>
    </source>
</evidence>
<evidence type="ECO:0000256" key="3">
    <source>
        <dbReference type="ARBA" id="ARBA00022692"/>
    </source>
</evidence>
<feature type="transmembrane region" description="Helical" evidence="9">
    <location>
        <begin position="88"/>
        <end position="109"/>
    </location>
</feature>
<comment type="caution">
    <text evidence="11">The sequence shown here is derived from an EMBL/GenBank/DDBJ whole genome shotgun (WGS) entry which is preliminary data.</text>
</comment>
<reference evidence="11 12" key="1">
    <citation type="submission" date="2024-04" db="EMBL/GenBank/DDBJ databases">
        <authorList>
            <consortium name="Genoscope - CEA"/>
            <person name="William W."/>
        </authorList>
    </citation>
    <scope>NUCLEOTIDE SEQUENCE [LARGE SCALE GENOMIC DNA]</scope>
</reference>
<comment type="subcellular location">
    <subcellularLocation>
        <location evidence="1">Cell membrane</location>
        <topology evidence="1">Multi-pass membrane protein</topology>
    </subcellularLocation>
</comment>
<dbReference type="Proteomes" id="UP001497497">
    <property type="component" value="Unassembled WGS sequence"/>
</dbReference>